<sequence length="60" mass="6293">SWKLTSLKQQAEASVPSFLPTPTHSPSVPAEPTILPTVVRLALRIVGANKTDCVALGAVK</sequence>
<organism evidence="2 3">
    <name type="scientific">Colletotrichum scovillei</name>
    <dbReference type="NCBI Taxonomy" id="1209932"/>
    <lineage>
        <taxon>Eukaryota</taxon>
        <taxon>Fungi</taxon>
        <taxon>Dikarya</taxon>
        <taxon>Ascomycota</taxon>
        <taxon>Pezizomycotina</taxon>
        <taxon>Sordariomycetes</taxon>
        <taxon>Hypocreomycetidae</taxon>
        <taxon>Glomerellales</taxon>
        <taxon>Glomerellaceae</taxon>
        <taxon>Colletotrichum</taxon>
        <taxon>Colletotrichum acutatum species complex</taxon>
    </lineage>
</organism>
<reference evidence="2" key="1">
    <citation type="submission" date="2021-05" db="EMBL/GenBank/DDBJ databases">
        <title>Comparative genomics of three Colletotrichum scovillei strains and genetic complementation revealed genes involved fungal growth and virulence on chili pepper.</title>
        <authorList>
            <person name="Hsieh D.-K."/>
            <person name="Chuang S.-C."/>
            <person name="Chen C.-Y."/>
            <person name="Chao Y.-T."/>
            <person name="Lu M.-Y.J."/>
            <person name="Lee M.-H."/>
            <person name="Shih M.-C."/>
        </authorList>
    </citation>
    <scope>NUCLEOTIDE SEQUENCE</scope>
    <source>
        <strain evidence="2">Coll-153</strain>
    </source>
</reference>
<evidence type="ECO:0000256" key="1">
    <source>
        <dbReference type="SAM" id="MobiDB-lite"/>
    </source>
</evidence>
<accession>A0A9P7RL65</accession>
<keyword evidence="3" id="KW-1185">Reference proteome</keyword>
<gene>
    <name evidence="2" type="ORF">JMJ77_006234</name>
</gene>
<feature type="non-terminal residue" evidence="2">
    <location>
        <position position="1"/>
    </location>
</feature>
<feature type="region of interest" description="Disordered" evidence="1">
    <location>
        <begin position="1"/>
        <end position="30"/>
    </location>
</feature>
<proteinExistence type="predicted"/>
<dbReference type="EMBL" id="JAESDN010000001">
    <property type="protein sequence ID" value="KAG7058865.1"/>
    <property type="molecule type" value="Genomic_DNA"/>
</dbReference>
<protein>
    <submittedName>
        <fullName evidence="2">Uncharacterized protein</fullName>
    </submittedName>
</protein>
<dbReference type="AlphaFoldDB" id="A0A9P7RL65"/>
<comment type="caution">
    <text evidence="2">The sequence shown here is derived from an EMBL/GenBank/DDBJ whole genome shotgun (WGS) entry which is preliminary data.</text>
</comment>
<name>A0A9P7RL65_9PEZI</name>
<feature type="compositionally biased region" description="Polar residues" evidence="1">
    <location>
        <begin position="1"/>
        <end position="12"/>
    </location>
</feature>
<evidence type="ECO:0000313" key="3">
    <source>
        <dbReference type="Proteomes" id="UP000699042"/>
    </source>
</evidence>
<evidence type="ECO:0000313" key="2">
    <source>
        <dbReference type="EMBL" id="KAG7058865.1"/>
    </source>
</evidence>
<dbReference type="Proteomes" id="UP000699042">
    <property type="component" value="Unassembled WGS sequence"/>
</dbReference>